<feature type="transmembrane region" description="Helical" evidence="1">
    <location>
        <begin position="143"/>
        <end position="165"/>
    </location>
</feature>
<dbReference type="EMBL" id="JAGSOT010000030">
    <property type="protein sequence ID" value="MBR7796620.1"/>
    <property type="molecule type" value="Genomic_DNA"/>
</dbReference>
<keyword evidence="1" id="KW-0472">Membrane</keyword>
<feature type="transmembrane region" description="Helical" evidence="1">
    <location>
        <begin position="69"/>
        <end position="88"/>
    </location>
</feature>
<sequence>MTIIFLFIVNMLTSVEHIWFMYPAVVMLVFPLGLYCYKQKKQTLFAIITSTLLLILLIIENRSTPTYPWVSYTVIPLVYWPILVFLGAKAKTLRVAVVGSGVAILYYFLLNVIVSPHTPWVIFPAFAVLWWPLSVYHVRRSTYFTFSLHASLLLCLFFIMVNIIYSPGTIWAIYPIFAILWWPLSLYFFVYKRNTES</sequence>
<evidence type="ECO:0000313" key="2">
    <source>
        <dbReference type="EMBL" id="MBR7796620.1"/>
    </source>
</evidence>
<protein>
    <submittedName>
        <fullName evidence="2">Uncharacterized protein</fullName>
    </submittedName>
</protein>
<reference evidence="2" key="1">
    <citation type="submission" date="2021-04" db="EMBL/GenBank/DDBJ databases">
        <title>Isolation and polyphasic classification of algal microorganism.</title>
        <authorList>
            <person name="Wang S."/>
        </authorList>
    </citation>
    <scope>NUCLEOTIDE SEQUENCE</scope>
    <source>
        <strain evidence="2">720a</strain>
    </source>
</reference>
<feature type="transmembrane region" description="Helical" evidence="1">
    <location>
        <begin position="171"/>
        <end position="191"/>
    </location>
</feature>
<evidence type="ECO:0000256" key="1">
    <source>
        <dbReference type="SAM" id="Phobius"/>
    </source>
</evidence>
<name>A0A941ICY2_9BACI</name>
<dbReference type="Proteomes" id="UP000675284">
    <property type="component" value="Unassembled WGS sequence"/>
</dbReference>
<feature type="transmembrane region" description="Helical" evidence="1">
    <location>
        <begin position="20"/>
        <end position="37"/>
    </location>
</feature>
<keyword evidence="1" id="KW-0812">Transmembrane</keyword>
<gene>
    <name evidence="2" type="ORF">KCX74_11280</name>
</gene>
<keyword evidence="3" id="KW-1185">Reference proteome</keyword>
<feature type="transmembrane region" description="Helical" evidence="1">
    <location>
        <begin position="120"/>
        <end position="136"/>
    </location>
</feature>
<dbReference type="AlphaFoldDB" id="A0A941ICY2"/>
<feature type="transmembrane region" description="Helical" evidence="1">
    <location>
        <begin position="95"/>
        <end position="114"/>
    </location>
</feature>
<keyword evidence="1" id="KW-1133">Transmembrane helix</keyword>
<comment type="caution">
    <text evidence="2">The sequence shown here is derived from an EMBL/GenBank/DDBJ whole genome shotgun (WGS) entry which is preliminary data.</text>
</comment>
<feature type="transmembrane region" description="Helical" evidence="1">
    <location>
        <begin position="44"/>
        <end position="63"/>
    </location>
</feature>
<evidence type="ECO:0000313" key="3">
    <source>
        <dbReference type="Proteomes" id="UP000675284"/>
    </source>
</evidence>
<proteinExistence type="predicted"/>
<organism evidence="2 3">
    <name type="scientific">Virgibacillus salarius</name>
    <dbReference type="NCBI Taxonomy" id="447199"/>
    <lineage>
        <taxon>Bacteria</taxon>
        <taxon>Bacillati</taxon>
        <taxon>Bacillota</taxon>
        <taxon>Bacilli</taxon>
        <taxon>Bacillales</taxon>
        <taxon>Bacillaceae</taxon>
        <taxon>Virgibacillus</taxon>
    </lineage>
</organism>
<accession>A0A941ICY2</accession>